<proteinExistence type="predicted"/>
<evidence type="ECO:0000259" key="2">
    <source>
        <dbReference type="PROSITE" id="PS50110"/>
    </source>
</evidence>
<dbReference type="SUPFAM" id="SSF52172">
    <property type="entry name" value="CheY-like"/>
    <property type="match status" value="1"/>
</dbReference>
<evidence type="ECO:0000256" key="1">
    <source>
        <dbReference type="PROSITE-ProRule" id="PRU00169"/>
    </source>
</evidence>
<dbReference type="Proteomes" id="UP000651156">
    <property type="component" value="Unassembled WGS sequence"/>
</dbReference>
<keyword evidence="5" id="KW-1185">Reference proteome</keyword>
<organism evidence="4 5">
    <name type="scientific">Gloeocapsopsis crepidinum LEGE 06123</name>
    <dbReference type="NCBI Taxonomy" id="588587"/>
    <lineage>
        <taxon>Bacteria</taxon>
        <taxon>Bacillati</taxon>
        <taxon>Cyanobacteriota</taxon>
        <taxon>Cyanophyceae</taxon>
        <taxon>Oscillatoriophycideae</taxon>
        <taxon>Chroococcales</taxon>
        <taxon>Chroococcaceae</taxon>
        <taxon>Gloeocapsopsis</taxon>
    </lineage>
</organism>
<dbReference type="InterPro" id="IPR043128">
    <property type="entry name" value="Rev_trsase/Diguanyl_cyclase"/>
</dbReference>
<dbReference type="PANTHER" id="PTHR45138">
    <property type="entry name" value="REGULATORY COMPONENTS OF SENSORY TRANSDUCTION SYSTEM"/>
    <property type="match status" value="1"/>
</dbReference>
<evidence type="ECO:0000313" key="5">
    <source>
        <dbReference type="Proteomes" id="UP000651156"/>
    </source>
</evidence>
<dbReference type="SUPFAM" id="SSF55073">
    <property type="entry name" value="Nucleotide cyclase"/>
    <property type="match status" value="1"/>
</dbReference>
<dbReference type="InterPro" id="IPR000160">
    <property type="entry name" value="GGDEF_dom"/>
</dbReference>
<accession>A0ABR9UY01</accession>
<feature type="modified residue" description="4-aspartylphosphate" evidence="1">
    <location>
        <position position="99"/>
    </location>
</feature>
<evidence type="ECO:0000313" key="4">
    <source>
        <dbReference type="EMBL" id="MBE9192415.1"/>
    </source>
</evidence>
<comment type="caution">
    <text evidence="4">The sequence shown here is derived from an EMBL/GenBank/DDBJ whole genome shotgun (WGS) entry which is preliminary data.</text>
</comment>
<dbReference type="Pfam" id="PF00072">
    <property type="entry name" value="Response_reg"/>
    <property type="match status" value="1"/>
</dbReference>
<dbReference type="CDD" id="cd00156">
    <property type="entry name" value="REC"/>
    <property type="match status" value="1"/>
</dbReference>
<feature type="domain" description="Response regulatory" evidence="2">
    <location>
        <begin position="43"/>
        <end position="168"/>
    </location>
</feature>
<dbReference type="RefSeq" id="WP_193933842.1">
    <property type="nucleotide sequence ID" value="NZ_CAWPMZ010000090.1"/>
</dbReference>
<dbReference type="PANTHER" id="PTHR45138:SF9">
    <property type="entry name" value="DIGUANYLATE CYCLASE DGCM-RELATED"/>
    <property type="match status" value="1"/>
</dbReference>
<dbReference type="InterPro" id="IPR029787">
    <property type="entry name" value="Nucleotide_cyclase"/>
</dbReference>
<dbReference type="EMBL" id="JADEWN010000054">
    <property type="protein sequence ID" value="MBE9192415.1"/>
    <property type="molecule type" value="Genomic_DNA"/>
</dbReference>
<reference evidence="4 5" key="1">
    <citation type="submission" date="2020-10" db="EMBL/GenBank/DDBJ databases">
        <authorList>
            <person name="Castelo-Branco R."/>
            <person name="Eusebio N."/>
            <person name="Adriana R."/>
            <person name="Vieira A."/>
            <person name="Brugerolle De Fraissinette N."/>
            <person name="Rezende De Castro R."/>
            <person name="Schneider M.P."/>
            <person name="Vasconcelos V."/>
            <person name="Leao P.N."/>
        </authorList>
    </citation>
    <scope>NUCLEOTIDE SEQUENCE [LARGE SCALE GENOMIC DNA]</scope>
    <source>
        <strain evidence="4 5">LEGE 06123</strain>
    </source>
</reference>
<dbReference type="PROSITE" id="PS50110">
    <property type="entry name" value="RESPONSE_REGULATORY"/>
    <property type="match status" value="1"/>
</dbReference>
<dbReference type="Gene3D" id="3.40.50.2300">
    <property type="match status" value="1"/>
</dbReference>
<protein>
    <submittedName>
        <fullName evidence="4">Diguanylate cyclase</fullName>
    </submittedName>
</protein>
<dbReference type="Gene3D" id="3.30.70.270">
    <property type="match status" value="1"/>
</dbReference>
<dbReference type="InterPro" id="IPR011006">
    <property type="entry name" value="CheY-like_superfamily"/>
</dbReference>
<dbReference type="Pfam" id="PF00990">
    <property type="entry name" value="GGDEF"/>
    <property type="match status" value="1"/>
</dbReference>
<gene>
    <name evidence="4" type="ORF">IQ230_19100</name>
</gene>
<keyword evidence="1" id="KW-0597">Phosphoprotein</keyword>
<sequence>MFPTNPKLQNQSQQDVIFLQDDEICFGDETGTAAQTPIPNSWNVIIVDDEPDVHRATQLALNNVQFENRKLAFLSAYSGKEAKELLAIAHSDAALILLDVVMETNDAGLQVVQYIREELKNQHVRIILRTGHPGEAPEESVILNYDINDYKLKIELTRQKLLTTVIAALRSYRDINTIQQQQLELAHTLDRLEQVKLQLEEYTYTLEMKVAQRTAALEEANRELLRLAIVDNLTLVANRRRFDEYWQQQWQFLAHQQQSLALILIDVDHFKPYNDYYGHQAGDECLWKIAQAISSVLNRPTDLVARYGGEEFAVTLPYTSIKGAKKVAEAIVTEIYSLNIPHNQSLVSDRVTLSLGITCTVPQLDTSWKTAIAFADKALYQAKREGRNRYSVYTP</sequence>
<dbReference type="SMART" id="SM00267">
    <property type="entry name" value="GGDEF"/>
    <property type="match status" value="1"/>
</dbReference>
<dbReference type="NCBIfam" id="TIGR00254">
    <property type="entry name" value="GGDEF"/>
    <property type="match status" value="1"/>
</dbReference>
<dbReference type="InterPro" id="IPR001789">
    <property type="entry name" value="Sig_transdc_resp-reg_receiver"/>
</dbReference>
<feature type="domain" description="GGDEF" evidence="3">
    <location>
        <begin position="258"/>
        <end position="395"/>
    </location>
</feature>
<dbReference type="CDD" id="cd01949">
    <property type="entry name" value="GGDEF"/>
    <property type="match status" value="1"/>
</dbReference>
<dbReference type="PROSITE" id="PS50887">
    <property type="entry name" value="GGDEF"/>
    <property type="match status" value="1"/>
</dbReference>
<name>A0ABR9UY01_9CHRO</name>
<dbReference type="InterPro" id="IPR050469">
    <property type="entry name" value="Diguanylate_Cyclase"/>
</dbReference>
<evidence type="ECO:0000259" key="3">
    <source>
        <dbReference type="PROSITE" id="PS50887"/>
    </source>
</evidence>